<gene>
    <name evidence="1" type="ORF">I9080_002893</name>
</gene>
<dbReference type="InterPro" id="IPR021080">
    <property type="entry name" value="Minor_capsid_protein"/>
</dbReference>
<protein>
    <submittedName>
        <fullName evidence="1">Capsid protein</fullName>
    </submittedName>
</protein>
<organism evidence="1">
    <name type="scientific">Clostridium perfringens</name>
    <dbReference type="NCBI Taxonomy" id="1502"/>
    <lineage>
        <taxon>Bacteria</taxon>
        <taxon>Bacillati</taxon>
        <taxon>Bacillota</taxon>
        <taxon>Clostridia</taxon>
        <taxon>Eubacteriales</taxon>
        <taxon>Clostridiaceae</taxon>
        <taxon>Clostridium</taxon>
    </lineage>
</organism>
<dbReference type="AlphaFoldDB" id="A0A8H9UXW0"/>
<accession>A0A8H9UXW0</accession>
<reference evidence="1" key="2">
    <citation type="submission" date="2020-07" db="EMBL/GenBank/DDBJ databases">
        <authorList>
            <consortium name="NCBI Pathogen Detection Project"/>
        </authorList>
    </citation>
    <scope>NUCLEOTIDE SEQUENCE</scope>
    <source>
        <strain evidence="1">C8</strain>
    </source>
</reference>
<proteinExistence type="predicted"/>
<dbReference type="Pfam" id="PF11114">
    <property type="entry name" value="Minor_capsid_2"/>
    <property type="match status" value="1"/>
</dbReference>
<dbReference type="Proteomes" id="UP000859547">
    <property type="component" value="Unassembled WGS sequence"/>
</dbReference>
<comment type="caution">
    <text evidence="1">The sequence shown here is derived from an EMBL/GenBank/DDBJ whole genome shotgun (WGS) entry which is preliminary data.</text>
</comment>
<sequence length="117" mass="13251">MDVKIEINSTKDILAKRKLQDGGPAQQMFTKECALCFNNYVPFKSGTLKDLDVKTNVDNIVYYAPYARKQYYENKGNGIGGVNRNGQRGKLWDKRGFADHKDEIIDKVASFVGGKRK</sequence>
<dbReference type="EMBL" id="DACTCB010000022">
    <property type="protein sequence ID" value="HAT4309049.1"/>
    <property type="molecule type" value="Genomic_DNA"/>
</dbReference>
<reference evidence="1" key="1">
    <citation type="journal article" date="2018" name="Genome Biol.">
        <title>SKESA: strategic k-mer extension for scrupulous assemblies.</title>
        <authorList>
            <person name="Souvorov A."/>
            <person name="Agarwala R."/>
            <person name="Lipman D.J."/>
        </authorList>
    </citation>
    <scope>NUCLEOTIDE SEQUENCE</scope>
    <source>
        <strain evidence="1">C8</strain>
    </source>
</reference>
<name>A0A8H9UXW0_CLOPF</name>
<evidence type="ECO:0000313" key="1">
    <source>
        <dbReference type="EMBL" id="HAT4309049.1"/>
    </source>
</evidence>